<reference evidence="2" key="1">
    <citation type="journal article" date="2023" name="IScience">
        <title>Live-bearing cockroach genome reveals convergent evolutionary mechanisms linked to viviparity in insects and beyond.</title>
        <authorList>
            <person name="Fouks B."/>
            <person name="Harrison M.C."/>
            <person name="Mikhailova A.A."/>
            <person name="Marchal E."/>
            <person name="English S."/>
            <person name="Carruthers M."/>
            <person name="Jennings E.C."/>
            <person name="Chiamaka E.L."/>
            <person name="Frigard R.A."/>
            <person name="Pippel M."/>
            <person name="Attardo G.M."/>
            <person name="Benoit J.B."/>
            <person name="Bornberg-Bauer E."/>
            <person name="Tobe S.S."/>
        </authorList>
    </citation>
    <scope>NUCLEOTIDE SEQUENCE</scope>
    <source>
        <strain evidence="2">Stay&amp;Tobe</strain>
    </source>
</reference>
<dbReference type="AlphaFoldDB" id="A0AAD8A4C7"/>
<feature type="transmembrane region" description="Helical" evidence="1">
    <location>
        <begin position="166"/>
        <end position="186"/>
    </location>
</feature>
<sequence length="188" mass="21366">IENVTNGDEIRIARDLRSMRVHKHELHELHPNSTQEVTTDLMGYASVPLRTEISSRPLSFPKQFIKLNVKNEYFEHLSLGKMLKMTNIQSEHVQEQININIETAVLELISIISSLLSTCVMLFLGSFLLPSIGGWMNLWIISKFAGISKFTTTKLQSRRIKDMRTAVLGNTSFPSSAVFITVNFLLCR</sequence>
<organism evidence="2 3">
    <name type="scientific">Diploptera punctata</name>
    <name type="common">Pacific beetle cockroach</name>
    <dbReference type="NCBI Taxonomy" id="6984"/>
    <lineage>
        <taxon>Eukaryota</taxon>
        <taxon>Metazoa</taxon>
        <taxon>Ecdysozoa</taxon>
        <taxon>Arthropoda</taxon>
        <taxon>Hexapoda</taxon>
        <taxon>Insecta</taxon>
        <taxon>Pterygota</taxon>
        <taxon>Neoptera</taxon>
        <taxon>Polyneoptera</taxon>
        <taxon>Dictyoptera</taxon>
        <taxon>Blattodea</taxon>
        <taxon>Blaberoidea</taxon>
        <taxon>Blaberidae</taxon>
        <taxon>Diplopterinae</taxon>
        <taxon>Diploptera</taxon>
    </lineage>
</organism>
<evidence type="ECO:0000256" key="1">
    <source>
        <dbReference type="SAM" id="Phobius"/>
    </source>
</evidence>
<keyword evidence="3" id="KW-1185">Reference proteome</keyword>
<dbReference type="EMBL" id="JASPKZ010003843">
    <property type="protein sequence ID" value="KAJ9592239.1"/>
    <property type="molecule type" value="Genomic_DNA"/>
</dbReference>
<feature type="non-terminal residue" evidence="2">
    <location>
        <position position="1"/>
    </location>
</feature>
<comment type="caution">
    <text evidence="2">The sequence shown here is derived from an EMBL/GenBank/DDBJ whole genome shotgun (WGS) entry which is preliminary data.</text>
</comment>
<keyword evidence="1" id="KW-0472">Membrane</keyword>
<gene>
    <name evidence="2" type="ORF">L9F63_001240</name>
</gene>
<evidence type="ECO:0000313" key="3">
    <source>
        <dbReference type="Proteomes" id="UP001233999"/>
    </source>
</evidence>
<reference evidence="2" key="2">
    <citation type="submission" date="2023-05" db="EMBL/GenBank/DDBJ databases">
        <authorList>
            <person name="Fouks B."/>
        </authorList>
    </citation>
    <scope>NUCLEOTIDE SEQUENCE</scope>
    <source>
        <strain evidence="2">Stay&amp;Tobe</strain>
        <tissue evidence="2">Testes</tissue>
    </source>
</reference>
<accession>A0AAD8A4C7</accession>
<feature type="non-terminal residue" evidence="2">
    <location>
        <position position="188"/>
    </location>
</feature>
<feature type="transmembrane region" description="Helical" evidence="1">
    <location>
        <begin position="120"/>
        <end position="145"/>
    </location>
</feature>
<keyword evidence="1" id="KW-0812">Transmembrane</keyword>
<proteinExistence type="predicted"/>
<dbReference type="Proteomes" id="UP001233999">
    <property type="component" value="Unassembled WGS sequence"/>
</dbReference>
<keyword evidence="1" id="KW-1133">Transmembrane helix</keyword>
<evidence type="ECO:0000313" key="2">
    <source>
        <dbReference type="EMBL" id="KAJ9592239.1"/>
    </source>
</evidence>
<protein>
    <submittedName>
        <fullName evidence="2">Uncharacterized protein</fullName>
    </submittedName>
</protein>
<name>A0AAD8A4C7_DIPPU</name>